<protein>
    <submittedName>
        <fullName evidence="5">T9SS type A sorting domain-containing protein</fullName>
    </submittedName>
</protein>
<keyword evidence="6" id="KW-1185">Reference proteome</keyword>
<feature type="domain" description="T9SS-like galactose binding" evidence="4">
    <location>
        <begin position="283"/>
        <end position="406"/>
    </location>
</feature>
<dbReference type="EMBL" id="JBBYHR010000006">
    <property type="protein sequence ID" value="MEL1245026.1"/>
    <property type="molecule type" value="Genomic_DNA"/>
</dbReference>
<evidence type="ECO:0000256" key="1">
    <source>
        <dbReference type="ARBA" id="ARBA00022729"/>
    </source>
</evidence>
<accession>A0ABU9HXY2</accession>
<feature type="domain" description="T9SS-like galactose binding" evidence="4">
    <location>
        <begin position="1076"/>
        <end position="1198"/>
    </location>
</feature>
<reference evidence="5 6" key="1">
    <citation type="submission" date="2024-04" db="EMBL/GenBank/DDBJ databases">
        <title>Flavobacterium sp. DGU11 16S ribosomal RNA gene Genome sequencing and assembly.</title>
        <authorList>
            <person name="Park S."/>
        </authorList>
    </citation>
    <scope>NUCLEOTIDE SEQUENCE [LARGE SCALE GENOMIC DNA]</scope>
    <source>
        <strain evidence="5 6">DGU11</strain>
    </source>
</reference>
<organism evidence="5 6">
    <name type="scientific">Flavobacterium arundinis</name>
    <dbReference type="NCBI Taxonomy" id="3139143"/>
    <lineage>
        <taxon>Bacteria</taxon>
        <taxon>Pseudomonadati</taxon>
        <taxon>Bacteroidota</taxon>
        <taxon>Flavobacteriia</taxon>
        <taxon>Flavobacteriales</taxon>
        <taxon>Flavobacteriaceae</taxon>
        <taxon>Flavobacterium</taxon>
    </lineage>
</organism>
<dbReference type="Gene3D" id="2.60.40.10">
    <property type="entry name" value="Immunoglobulins"/>
    <property type="match status" value="1"/>
</dbReference>
<evidence type="ECO:0000259" key="4">
    <source>
        <dbReference type="Pfam" id="PF23759"/>
    </source>
</evidence>
<sequence length="1962" mass="206672">MLRNLLLLLLCLWNFISYANDDCSNAISLTPGITCSNTTGTFSGATITGAAPTCATESLQDVWYKFTATDATHGIYLNAVTGLNHGLEIRQGGCNGTVVACKNDYFGGNGESYFNNNFVVGQEYYIRVFNATAQLTTASFTICIQKFPTPANDLCANATQLTPGTSCTFTTGTFSGSLKDGGVSACATSASQDVWYKFTATDVTMSVGIGQTQDLNHGFELYQGGCNGTLITCVNSYSEGWGENYFNNNFIVGQEYYVRVLNVSSALQTRNFNICVTKYPTPANDLCANATQLTPGTSCTFTTGTFSGSLKDGGIPACATSASQDVWYKFTATDVTMSVGIGQTQDLNHGFELYQGGCNGTLITCVNSYSEGWGENYFNNNFIVGQEYYVRVFNVSSALQTRNFNICVTKYPTPANDLCANATQLTPGTSCTFTTGTFSGSLKDGGVPACATSASQDVWYKFTATDVTMSVGIGQIQDLNHGFELYQGGCNGTLIACVNSYSEGWGENYFNNNFIVGQEYYVRVFNVSSALQTRNFNICVTKYPTPTNDLCVNAQQLTPELTCTNTSGTFSGASKDGGVPACATSASQDVWYKFTATDKMMEIDVDGATNVNIAFELYQGGCNGTLISCQNFYSSDSAEYYFASNFIIGQEYYIRVINPLSSLDTRNFQICIVKYPPPANDLCTNAIQLTPALTCTNTSGTFSGALKDGGVPSCAPNASQDVWYKFTATEKMMEIDVDGATNVNIAFELYQGGCNGTLISCQNFYSTDSSEYYFASDFVIGQEYYVRVINPLSSLDTRNFQVCVIKYPPPANDLCANAVQLTPGTGCNYITGTFSGSMMDGTIPACASGTQQDVWYKFTATDVTNSITLDMITSLNHGFEIIQGGCNGTVVACVNSGAAGAFESYYSNDFIPGQEYYIRVFNATNILPLSNFRICLTKYPTPVNDLCANATEVFPGTTCTYVGGTFIGSTLDGPAACPAGTTSQDIWYKFVATEQTYSIYLNPVSFFNPGFQIFEGSCSGNVMACVNSFGSNTSEYYINNNFVIGQTYYVRFFHNMTGYSSDNISFCITKYPKPVNDTCQNATLLTQNTTCSQIGATFSGAMFDGQAISCAPQAGQDVWFRFIAEGASANIYVGPMSGRDLGFQVFQGGCTGTPIACVNSVGVNLSETGTASGLTQGQEYYIRVFNVYQGLTIDNFSICVYGAIQPCNASVSIAASATQVCSGSPVTFTATPVNGGGAPQYQWKVNGNNAGTNSPTFTTSTLTNGAVVTVVMTSSVLCPTTPTVASNAITMTVTNPVTPAFTQVAAICLGGSFTLPSTSTNGITGTWSPAVNTTATTTYTFTPNAGQCAVNATMTVTVNNNIAPTFTQVAAICQGGSFTLPATSNNGITGTWSPAVNNTATTTYTFTPNAGQCAVTATMTVTVNNNVTPTFTQVAAICQGGSFTLPTTSNNGITGTWSPAINNTATTTYVFMPTSGQCAVFTTMTVTVTPGTVPTFTQVAAICQGGSFTLPTTSTNGVTGTWNPAVNNNATTTYTFTPTTGQCATTATMTVTVNNNVVSIFSQVAAICPGGSFTLPTTSNNGVTGTWSPAVNNNATTTYTFTPNAGQCATTATMTVTVNNNVVPIFSQVAAICPGGSFTLPTTSTNGVTGTWSPAVNNNATTTYTFTPNAGQCATTATMTVTVNNNVVPIFSQVAAICPGGSFILPTTSNNGVTGTWSPAVNNNATTTYTFTPNAGQCATTATMTVTVNNNVVPIFSQVAAICPGGSFTLPTTSTNGVTGTWSPAVNNNATTTYTFTPNAGQCASTATMTVVVNSVNTDVTTTGATIFASATGASYQWINCATNQPINGANGASFTATANGSYSVIVTQNGCSATSECVAITNLGAETFVQKGWKVYPNPVVDQLFIETEEATEIVITDMTGKTISSQALKSGINTIGTGELSAGMYFIKSASGTHVKFIKR</sequence>
<dbReference type="InterPro" id="IPR026444">
    <property type="entry name" value="Secre_tail"/>
</dbReference>
<evidence type="ECO:0000313" key="6">
    <source>
        <dbReference type="Proteomes" id="UP001464555"/>
    </source>
</evidence>
<dbReference type="InterPro" id="IPR056600">
    <property type="entry name" value="GBD_T9SS_assoc"/>
</dbReference>
<dbReference type="Pfam" id="PF23759">
    <property type="entry name" value="GBD_T9SS_assoc"/>
    <property type="match status" value="9"/>
</dbReference>
<evidence type="ECO:0000256" key="2">
    <source>
        <dbReference type="SAM" id="SignalP"/>
    </source>
</evidence>
<feature type="domain" description="T9SS-like galactose binding" evidence="4">
    <location>
        <begin position="151"/>
        <end position="274"/>
    </location>
</feature>
<dbReference type="Pfam" id="PF18962">
    <property type="entry name" value="Por_Secre_tail"/>
    <property type="match status" value="1"/>
</dbReference>
<evidence type="ECO:0000259" key="3">
    <source>
        <dbReference type="Pfam" id="PF18962"/>
    </source>
</evidence>
<feature type="domain" description="T9SS-like galactose binding" evidence="4">
    <location>
        <begin position="547"/>
        <end position="670"/>
    </location>
</feature>
<comment type="caution">
    <text evidence="5">The sequence shown here is derived from an EMBL/GenBank/DDBJ whole genome shotgun (WGS) entry which is preliminary data.</text>
</comment>
<dbReference type="NCBIfam" id="TIGR04183">
    <property type="entry name" value="Por_Secre_tail"/>
    <property type="match status" value="1"/>
</dbReference>
<feature type="domain" description="T9SS-like galactose binding" evidence="4">
    <location>
        <begin position="415"/>
        <end position="538"/>
    </location>
</feature>
<feature type="chain" id="PRO_5045649791" evidence="2">
    <location>
        <begin position="20"/>
        <end position="1962"/>
    </location>
</feature>
<dbReference type="Gene3D" id="2.60.40.1220">
    <property type="match status" value="5"/>
</dbReference>
<feature type="domain" description="Secretion system C-terminal sorting" evidence="3">
    <location>
        <begin position="1896"/>
        <end position="1958"/>
    </location>
</feature>
<dbReference type="RefSeq" id="WP_341697339.1">
    <property type="nucleotide sequence ID" value="NZ_JBBYHR010000006.1"/>
</dbReference>
<keyword evidence="1 2" id="KW-0732">Signal</keyword>
<feature type="domain" description="T9SS-like galactose binding" evidence="4">
    <location>
        <begin position="19"/>
        <end position="142"/>
    </location>
</feature>
<name>A0ABU9HXY2_9FLAO</name>
<proteinExistence type="predicted"/>
<gene>
    <name evidence="5" type="ORF">AAEO56_12180</name>
</gene>
<evidence type="ECO:0000313" key="5">
    <source>
        <dbReference type="EMBL" id="MEL1245026.1"/>
    </source>
</evidence>
<dbReference type="InterPro" id="IPR014755">
    <property type="entry name" value="Cu-Rt/internalin_Ig-like"/>
</dbReference>
<feature type="domain" description="T9SS-like galactose binding" evidence="4">
    <location>
        <begin position="811"/>
        <end position="934"/>
    </location>
</feature>
<dbReference type="Proteomes" id="UP001464555">
    <property type="component" value="Unassembled WGS sequence"/>
</dbReference>
<feature type="domain" description="T9SS-like galactose binding" evidence="4">
    <location>
        <begin position="944"/>
        <end position="1059"/>
    </location>
</feature>
<feature type="signal peptide" evidence="2">
    <location>
        <begin position="1"/>
        <end position="19"/>
    </location>
</feature>
<feature type="domain" description="T9SS-like galactose binding" evidence="4">
    <location>
        <begin position="679"/>
        <end position="802"/>
    </location>
</feature>
<dbReference type="InterPro" id="IPR013783">
    <property type="entry name" value="Ig-like_fold"/>
</dbReference>